<dbReference type="EMBL" id="CM047738">
    <property type="protein sequence ID" value="KAJ0044994.1"/>
    <property type="molecule type" value="Genomic_DNA"/>
</dbReference>
<name>A0ACC0Z2G7_9ROSI</name>
<organism evidence="1 2">
    <name type="scientific">Pistacia integerrima</name>
    <dbReference type="NCBI Taxonomy" id="434235"/>
    <lineage>
        <taxon>Eukaryota</taxon>
        <taxon>Viridiplantae</taxon>
        <taxon>Streptophyta</taxon>
        <taxon>Embryophyta</taxon>
        <taxon>Tracheophyta</taxon>
        <taxon>Spermatophyta</taxon>
        <taxon>Magnoliopsida</taxon>
        <taxon>eudicotyledons</taxon>
        <taxon>Gunneridae</taxon>
        <taxon>Pentapetalae</taxon>
        <taxon>rosids</taxon>
        <taxon>malvids</taxon>
        <taxon>Sapindales</taxon>
        <taxon>Anacardiaceae</taxon>
        <taxon>Pistacia</taxon>
    </lineage>
</organism>
<gene>
    <name evidence="1" type="ORF">Pint_04406</name>
</gene>
<sequence length="369" mass="42630">MAMKLDYDRNNPVVGFEEQDLERCLKVEEESMPRKGYAQSKEVILRTIAVRAIHENSRCDNFNAFVPYLALVCFDRFISKNRLPNVLDRVRDEVVLVANCCLMIAYKTRPDTFDVLHFLVKTKMIKHERHILTVELVILNALKWNLEVTAISFVNMVIPRIPGAENIKRRVVNEIIIQVQGAIITACRRTLREMQPICYNWIVDTKFVNKVDLEACFAKLLQMCIEKEIIMLTDRKASQSPRVRAASRSPTKEPKLHISDTDAERIFERRHGKEPKLGSSDSDTDTDRKFERRPGKEPMSMSKTKNKAVAVPENKIDDSELDDEMNFKLKWMLWITNPEEIEIDSPRFLPVAAATTPLIAFPVIPLKFQ</sequence>
<keyword evidence="2" id="KW-1185">Reference proteome</keyword>
<protein>
    <submittedName>
        <fullName evidence="1">Uncharacterized protein</fullName>
    </submittedName>
</protein>
<comment type="caution">
    <text evidence="1">The sequence shown here is derived from an EMBL/GenBank/DDBJ whole genome shotgun (WGS) entry which is preliminary data.</text>
</comment>
<reference evidence="2" key="1">
    <citation type="journal article" date="2023" name="G3 (Bethesda)">
        <title>Genome assembly and association tests identify interacting loci associated with vigor, precocity, and sex in interspecific pistachio rootstocks.</title>
        <authorList>
            <person name="Palmer W."/>
            <person name="Jacygrad E."/>
            <person name="Sagayaradj S."/>
            <person name="Cavanaugh K."/>
            <person name="Han R."/>
            <person name="Bertier L."/>
            <person name="Beede B."/>
            <person name="Kafkas S."/>
            <person name="Golino D."/>
            <person name="Preece J."/>
            <person name="Michelmore R."/>
        </authorList>
    </citation>
    <scope>NUCLEOTIDE SEQUENCE [LARGE SCALE GENOMIC DNA]</scope>
</reference>
<proteinExistence type="predicted"/>
<accession>A0ACC0Z2G7</accession>
<dbReference type="Proteomes" id="UP001163603">
    <property type="component" value="Chromosome 3"/>
</dbReference>
<evidence type="ECO:0000313" key="1">
    <source>
        <dbReference type="EMBL" id="KAJ0044994.1"/>
    </source>
</evidence>
<evidence type="ECO:0000313" key="2">
    <source>
        <dbReference type="Proteomes" id="UP001163603"/>
    </source>
</evidence>